<proteinExistence type="predicted"/>
<evidence type="ECO:0008006" key="3">
    <source>
        <dbReference type="Google" id="ProtNLM"/>
    </source>
</evidence>
<sequence length="254" mass="27933">MKKFITLSLLALSAMLVSCTKEDEESLGGPSIAKSDVKFSVTQEQGHDNIVMLNSLTQGGYIPYWEFTGGFSKKKLDTINLPFAGDYTIRYTIYTQGGPLADSTKITVSENDPEYFSSPMWNLLANAQEGKTWVWASDIPGGICYGNGSGGATAPEWWQNGIAYLTSQGVAADEMTFDLKGAKNYTFTHGGTSQKALFELDTLNKTLKITGSDISLGNKVTYVIVKLTADELTLAQQGDGWRNIWMYKRKGFNY</sequence>
<reference evidence="1 2" key="1">
    <citation type="submission" date="2016-10" db="EMBL/GenBank/DDBJ databases">
        <authorList>
            <person name="de Groot N.N."/>
        </authorList>
    </citation>
    <scope>NUCLEOTIDE SEQUENCE [LARGE SCALE GENOMIC DNA]</scope>
    <source>
        <strain evidence="1 2">DSM 527</strain>
    </source>
</reference>
<dbReference type="OrthoDB" id="646668at2"/>
<dbReference type="AlphaFoldDB" id="A0A1G8CGP0"/>
<name>A0A1G8CGP0_CHIFI</name>
<dbReference type="Proteomes" id="UP000199045">
    <property type="component" value="Unassembled WGS sequence"/>
</dbReference>
<dbReference type="STRING" id="104663.SAMN04488121_112131"/>
<accession>A0A1G8CGP0</accession>
<evidence type="ECO:0000313" key="1">
    <source>
        <dbReference type="EMBL" id="SDH44383.1"/>
    </source>
</evidence>
<dbReference type="EMBL" id="FNBN01000012">
    <property type="protein sequence ID" value="SDH44383.1"/>
    <property type="molecule type" value="Genomic_DNA"/>
</dbReference>
<organism evidence="1 2">
    <name type="scientific">Chitinophaga filiformis</name>
    <name type="common">Myxococcus filiformis</name>
    <name type="synonym">Flexibacter filiformis</name>
    <dbReference type="NCBI Taxonomy" id="104663"/>
    <lineage>
        <taxon>Bacteria</taxon>
        <taxon>Pseudomonadati</taxon>
        <taxon>Bacteroidota</taxon>
        <taxon>Chitinophagia</taxon>
        <taxon>Chitinophagales</taxon>
        <taxon>Chitinophagaceae</taxon>
        <taxon>Chitinophaga</taxon>
    </lineage>
</organism>
<protein>
    <recommendedName>
        <fullName evidence="3">PKD domain-containing protein</fullName>
    </recommendedName>
</protein>
<dbReference type="PROSITE" id="PS51257">
    <property type="entry name" value="PROKAR_LIPOPROTEIN"/>
    <property type="match status" value="1"/>
</dbReference>
<dbReference type="RefSeq" id="WP_089838173.1">
    <property type="nucleotide sequence ID" value="NZ_FNBN01000012.1"/>
</dbReference>
<evidence type="ECO:0000313" key="2">
    <source>
        <dbReference type="Proteomes" id="UP000199045"/>
    </source>
</evidence>
<gene>
    <name evidence="1" type="ORF">SAMN04488121_112131</name>
</gene>